<protein>
    <recommendedName>
        <fullName evidence="4">Zinc-ribbon domain-containing protein</fullName>
    </recommendedName>
</protein>
<name>A0AAV3T9P7_9EURY</name>
<feature type="compositionally biased region" description="Low complexity" evidence="1">
    <location>
        <begin position="253"/>
        <end position="291"/>
    </location>
</feature>
<feature type="compositionally biased region" description="Low complexity" evidence="1">
    <location>
        <begin position="156"/>
        <end position="177"/>
    </location>
</feature>
<reference evidence="2 3" key="1">
    <citation type="journal article" date="2019" name="Int. J. Syst. Evol. Microbiol.">
        <title>The Global Catalogue of Microorganisms (GCM) 10K type strain sequencing project: providing services to taxonomists for standard genome sequencing and annotation.</title>
        <authorList>
            <consortium name="The Broad Institute Genomics Platform"/>
            <consortium name="The Broad Institute Genome Sequencing Center for Infectious Disease"/>
            <person name="Wu L."/>
            <person name="Ma J."/>
        </authorList>
    </citation>
    <scope>NUCLEOTIDE SEQUENCE [LARGE SCALE GENOMIC DNA]</scope>
    <source>
        <strain evidence="2 3">JCM 16328</strain>
    </source>
</reference>
<sequence>MKAYVSTERDDGKVEIDGTAAIYRDPERGHAIVVESGGRDVALDVADATVSRRSDGDAPIVVELADSRVEVRNNGNANGLTVTSGGQTESVPEDRVATVDRDATLSIGARASIELVVERTAGVTNVYHEGSGDVVAGDVTTVDRSTTITDSVVNRSDVGSSGADGADGGSTADAAGGETTVEDSVVNRSDVGGSNADAADGRASDLTDERMADPTDERPQNPENDDGARTQRICDEHGPYAPPECPECERSAASDAGGRSDGSTSGRSADSSSGDADAASGGEDAASGGTDEASDGDDEATQFCIFCGEGIPAGAAFCPECGEELP</sequence>
<evidence type="ECO:0008006" key="4">
    <source>
        <dbReference type="Google" id="ProtNLM"/>
    </source>
</evidence>
<feature type="compositionally biased region" description="Polar residues" evidence="1">
    <location>
        <begin position="75"/>
        <end position="90"/>
    </location>
</feature>
<proteinExistence type="predicted"/>
<feature type="region of interest" description="Disordered" evidence="1">
    <location>
        <begin position="75"/>
        <end position="94"/>
    </location>
</feature>
<gene>
    <name evidence="2" type="ORF">GCM10009020_14960</name>
</gene>
<organism evidence="2 3">
    <name type="scientific">Natronoarchaeum mannanilyticum</name>
    <dbReference type="NCBI Taxonomy" id="926360"/>
    <lineage>
        <taxon>Archaea</taxon>
        <taxon>Methanobacteriati</taxon>
        <taxon>Methanobacteriota</taxon>
        <taxon>Stenosarchaea group</taxon>
        <taxon>Halobacteria</taxon>
        <taxon>Halobacteriales</taxon>
        <taxon>Natronoarchaeaceae</taxon>
    </lineage>
</organism>
<accession>A0AAV3T9P7</accession>
<feature type="region of interest" description="Disordered" evidence="1">
    <location>
        <begin position="151"/>
        <end position="297"/>
    </location>
</feature>
<evidence type="ECO:0000313" key="2">
    <source>
        <dbReference type="EMBL" id="GAA0669865.1"/>
    </source>
</evidence>
<dbReference type="RefSeq" id="WP_343773319.1">
    <property type="nucleotide sequence ID" value="NZ_BAAADV010000001.1"/>
</dbReference>
<evidence type="ECO:0000313" key="3">
    <source>
        <dbReference type="Proteomes" id="UP001500420"/>
    </source>
</evidence>
<dbReference type="Proteomes" id="UP001500420">
    <property type="component" value="Unassembled WGS sequence"/>
</dbReference>
<keyword evidence="3" id="KW-1185">Reference proteome</keyword>
<dbReference type="AlphaFoldDB" id="A0AAV3T9P7"/>
<comment type="caution">
    <text evidence="2">The sequence shown here is derived from an EMBL/GenBank/DDBJ whole genome shotgun (WGS) entry which is preliminary data.</text>
</comment>
<feature type="compositionally biased region" description="Basic and acidic residues" evidence="1">
    <location>
        <begin position="199"/>
        <end position="238"/>
    </location>
</feature>
<evidence type="ECO:0000256" key="1">
    <source>
        <dbReference type="SAM" id="MobiDB-lite"/>
    </source>
</evidence>
<dbReference type="EMBL" id="BAAADV010000001">
    <property type="protein sequence ID" value="GAA0669865.1"/>
    <property type="molecule type" value="Genomic_DNA"/>
</dbReference>